<accession>A0A0E9PK80</accession>
<protein>
    <submittedName>
        <fullName evidence="1">Uncharacterized protein</fullName>
    </submittedName>
</protein>
<evidence type="ECO:0000313" key="1">
    <source>
        <dbReference type="EMBL" id="JAH04904.1"/>
    </source>
</evidence>
<reference evidence="1" key="2">
    <citation type="journal article" date="2015" name="Fish Shellfish Immunol.">
        <title>Early steps in the European eel (Anguilla anguilla)-Vibrio vulnificus interaction in the gills: Role of the RtxA13 toxin.</title>
        <authorList>
            <person name="Callol A."/>
            <person name="Pajuelo D."/>
            <person name="Ebbesson L."/>
            <person name="Teles M."/>
            <person name="MacKenzie S."/>
            <person name="Amaro C."/>
        </authorList>
    </citation>
    <scope>NUCLEOTIDE SEQUENCE</scope>
</reference>
<sequence>MVISLGNWLIFKLCHTTEIKVSLSYSSKKQLNIGRKNSPEIPSKVQSAMIA</sequence>
<reference evidence="1" key="1">
    <citation type="submission" date="2014-11" db="EMBL/GenBank/DDBJ databases">
        <authorList>
            <person name="Amaro Gonzalez C."/>
        </authorList>
    </citation>
    <scope>NUCLEOTIDE SEQUENCE</scope>
</reference>
<organism evidence="1">
    <name type="scientific">Anguilla anguilla</name>
    <name type="common">European freshwater eel</name>
    <name type="synonym">Muraena anguilla</name>
    <dbReference type="NCBI Taxonomy" id="7936"/>
    <lineage>
        <taxon>Eukaryota</taxon>
        <taxon>Metazoa</taxon>
        <taxon>Chordata</taxon>
        <taxon>Craniata</taxon>
        <taxon>Vertebrata</taxon>
        <taxon>Euteleostomi</taxon>
        <taxon>Actinopterygii</taxon>
        <taxon>Neopterygii</taxon>
        <taxon>Teleostei</taxon>
        <taxon>Anguilliformes</taxon>
        <taxon>Anguillidae</taxon>
        <taxon>Anguilla</taxon>
    </lineage>
</organism>
<proteinExistence type="predicted"/>
<dbReference type="AlphaFoldDB" id="A0A0E9PK80"/>
<dbReference type="EMBL" id="GBXM01103673">
    <property type="protein sequence ID" value="JAH04904.1"/>
    <property type="molecule type" value="Transcribed_RNA"/>
</dbReference>
<name>A0A0E9PK80_ANGAN</name>